<evidence type="ECO:0000256" key="2">
    <source>
        <dbReference type="ARBA" id="ARBA00017228"/>
    </source>
</evidence>
<dbReference type="InterPro" id="IPR007197">
    <property type="entry name" value="rSAM"/>
</dbReference>
<dbReference type="InterPro" id="IPR010723">
    <property type="entry name" value="HemN_C"/>
</dbReference>
<evidence type="ECO:0000256" key="1">
    <source>
        <dbReference type="ARBA" id="ARBA00006100"/>
    </source>
</evidence>
<dbReference type="GO" id="GO:0005737">
    <property type="term" value="C:cytoplasm"/>
    <property type="evidence" value="ECO:0007669"/>
    <property type="project" value="UniProtKB-SubCell"/>
</dbReference>
<dbReference type="InterPro" id="IPR006638">
    <property type="entry name" value="Elp3/MiaA/NifB-like_rSAM"/>
</dbReference>
<dbReference type="Pfam" id="PF06969">
    <property type="entry name" value="HemN_C"/>
    <property type="match status" value="1"/>
</dbReference>
<evidence type="ECO:0000256" key="5">
    <source>
        <dbReference type="ARBA" id="ARBA00022723"/>
    </source>
</evidence>
<dbReference type="InterPro" id="IPR034505">
    <property type="entry name" value="Coproporphyrinogen-III_oxidase"/>
</dbReference>
<dbReference type="SFLD" id="SFLDF00562">
    <property type="entry name" value="HemN-like__clustered_with_heat"/>
    <property type="match status" value="1"/>
</dbReference>
<feature type="domain" description="Radical SAM core" evidence="10">
    <location>
        <begin position="13"/>
        <end position="247"/>
    </location>
</feature>
<dbReference type="EMBL" id="JACHHH010000003">
    <property type="protein sequence ID" value="MBB6040899.1"/>
    <property type="molecule type" value="Genomic_DNA"/>
</dbReference>
<dbReference type="GO" id="GO:0046872">
    <property type="term" value="F:metal ion binding"/>
    <property type="evidence" value="ECO:0007669"/>
    <property type="project" value="UniProtKB-UniRule"/>
</dbReference>
<dbReference type="InterPro" id="IPR013785">
    <property type="entry name" value="Aldolase_TIM"/>
</dbReference>
<dbReference type="NCBIfam" id="TIGR00539">
    <property type="entry name" value="hemN_rel"/>
    <property type="match status" value="1"/>
</dbReference>
<name>A0A7W9SF08_9FIRM</name>
<evidence type="ECO:0000256" key="4">
    <source>
        <dbReference type="ARBA" id="ARBA00022691"/>
    </source>
</evidence>
<gene>
    <name evidence="11" type="ORF">HNQ46_000862</name>
</gene>
<dbReference type="SFLD" id="SFLDG01082">
    <property type="entry name" value="B12-binding_domain_containing"/>
    <property type="match status" value="1"/>
</dbReference>
<comment type="function">
    <text evidence="9">Probably acts as a heme chaperone, transferring heme to an unknown acceptor. Binds one molecule of heme per monomer, possibly covalently. Binds 1 [4Fe-4S] cluster. The cluster is coordinated with 3 cysteines and an exchangeable S-adenosyl-L-methionine.</text>
</comment>
<dbReference type="Proteomes" id="UP000522163">
    <property type="component" value="Unassembled WGS sequence"/>
</dbReference>
<evidence type="ECO:0000256" key="7">
    <source>
        <dbReference type="ARBA" id="ARBA00023014"/>
    </source>
</evidence>
<keyword evidence="5 9" id="KW-0479">Metal-binding</keyword>
<dbReference type="SMART" id="SM00729">
    <property type="entry name" value="Elp3"/>
    <property type="match status" value="1"/>
</dbReference>
<proteinExistence type="inferred from homology"/>
<keyword evidence="9" id="KW-0963">Cytoplasm</keyword>
<keyword evidence="9" id="KW-0004">4Fe-4S</keyword>
<comment type="similarity">
    <text evidence="1">Belongs to the anaerobic coproporphyrinogen-III oxidase family. HemW subfamily.</text>
</comment>
<dbReference type="SUPFAM" id="SSF102114">
    <property type="entry name" value="Radical SAM enzymes"/>
    <property type="match status" value="2"/>
</dbReference>
<dbReference type="GO" id="GO:0004109">
    <property type="term" value="F:coproporphyrinogen oxidase activity"/>
    <property type="evidence" value="ECO:0007669"/>
    <property type="project" value="InterPro"/>
</dbReference>
<dbReference type="InterPro" id="IPR058240">
    <property type="entry name" value="rSAM_sf"/>
</dbReference>
<keyword evidence="11" id="KW-0560">Oxidoreductase</keyword>
<accession>A0A7W9SF08</accession>
<protein>
    <recommendedName>
        <fullName evidence="2 9">Heme chaperone HemW</fullName>
    </recommendedName>
</protein>
<keyword evidence="6 9" id="KW-0408">Iron</keyword>
<reference evidence="11 12" key="1">
    <citation type="submission" date="2020-08" db="EMBL/GenBank/DDBJ databases">
        <title>Genomic Encyclopedia of Type Strains, Phase IV (KMG-IV): sequencing the most valuable type-strain genomes for metagenomic binning, comparative biology and taxonomic classification.</title>
        <authorList>
            <person name="Goeker M."/>
        </authorList>
    </citation>
    <scope>NUCLEOTIDE SEQUENCE [LARGE SCALE GENOMIC DNA]</scope>
    <source>
        <strain evidence="11 12">DSM 17245</strain>
    </source>
</reference>
<keyword evidence="8 9" id="KW-0143">Chaperone</keyword>
<evidence type="ECO:0000256" key="9">
    <source>
        <dbReference type="RuleBase" id="RU364116"/>
    </source>
</evidence>
<evidence type="ECO:0000313" key="11">
    <source>
        <dbReference type="EMBL" id="MBB6040899.1"/>
    </source>
</evidence>
<evidence type="ECO:0000313" key="12">
    <source>
        <dbReference type="Proteomes" id="UP000522163"/>
    </source>
</evidence>
<dbReference type="GO" id="GO:0051539">
    <property type="term" value="F:4 iron, 4 sulfur cluster binding"/>
    <property type="evidence" value="ECO:0007669"/>
    <property type="project" value="UniProtKB-UniRule"/>
</dbReference>
<dbReference type="CDD" id="cd01335">
    <property type="entry name" value="Radical_SAM"/>
    <property type="match status" value="1"/>
</dbReference>
<dbReference type="AlphaFoldDB" id="A0A7W9SF08"/>
<dbReference type="SFLD" id="SFLDS00029">
    <property type="entry name" value="Radical_SAM"/>
    <property type="match status" value="1"/>
</dbReference>
<comment type="subcellular location">
    <subcellularLocation>
        <location evidence="9">Cytoplasm</location>
    </subcellularLocation>
</comment>
<dbReference type="SFLD" id="SFLDG01065">
    <property type="entry name" value="anaerobic_coproporphyrinogen-I"/>
    <property type="match status" value="1"/>
</dbReference>
<dbReference type="InterPro" id="IPR004559">
    <property type="entry name" value="HemW-like"/>
</dbReference>
<keyword evidence="7 9" id="KW-0411">Iron-sulfur</keyword>
<evidence type="ECO:0000256" key="6">
    <source>
        <dbReference type="ARBA" id="ARBA00023004"/>
    </source>
</evidence>
<evidence type="ECO:0000256" key="3">
    <source>
        <dbReference type="ARBA" id="ARBA00022617"/>
    </source>
</evidence>
<dbReference type="PANTHER" id="PTHR13932:SF5">
    <property type="entry name" value="RADICAL S-ADENOSYL METHIONINE DOMAIN-CONTAINING PROTEIN 1, MITOCHONDRIAL"/>
    <property type="match status" value="1"/>
</dbReference>
<comment type="caution">
    <text evidence="11">The sequence shown here is derived from an EMBL/GenBank/DDBJ whole genome shotgun (WGS) entry which is preliminary data.</text>
</comment>
<organism evidence="11 12">
    <name type="scientific">Oribacterium sinus</name>
    <dbReference type="NCBI Taxonomy" id="237576"/>
    <lineage>
        <taxon>Bacteria</taxon>
        <taxon>Bacillati</taxon>
        <taxon>Bacillota</taxon>
        <taxon>Clostridia</taxon>
        <taxon>Lachnospirales</taxon>
        <taxon>Lachnospiraceae</taxon>
        <taxon>Oribacterium</taxon>
    </lineage>
</organism>
<dbReference type="Pfam" id="PF04055">
    <property type="entry name" value="Radical_SAM"/>
    <property type="match status" value="1"/>
</dbReference>
<sequence>MEKYRTLLESFEKRGKKPLALYLHIPFCARKCAYCDFLSFPSREEQKIAYMAKLREELEWRSRDFQKGPYEVLSLFIGGGTPSAVPYEEIEKTMEVIRNCYPIYSDWEASIECNPESASKEALEAYQRSGINRLSFGLQSTQEEELRFLGREHQFSTFLTAYQEARKLGFKNISIDLMNGIPLQTPESYKKTLKNISLLKPEHLSIYNLIIEKGTRFYALAKEGKLPLPSEEELLEMDALTKEWTGKMGMSPYEVSNYAKEGFFSVHNYGYWSNVPYLGFGIHSSSYFQHKRWKNTNKLPLYLSLPFFEKGDSSSVQSGQRPVEKSLDETSSSSIFLSSQKQKSRPSIEEQLCEDVQVLTKEEEMEEFFYLGLRRTAGVSEIDFVKRFSVDMHKIFGAVLEKQCEEGYLLHDNAHYRFTEVGMNLSNVLLAEFLL</sequence>
<keyword evidence="4 9" id="KW-0949">S-adenosyl-L-methionine</keyword>
<dbReference type="Gene3D" id="3.20.20.70">
    <property type="entry name" value="Aldolase class I"/>
    <property type="match status" value="1"/>
</dbReference>
<dbReference type="PROSITE" id="PS51918">
    <property type="entry name" value="RADICAL_SAM"/>
    <property type="match status" value="1"/>
</dbReference>
<evidence type="ECO:0000256" key="8">
    <source>
        <dbReference type="ARBA" id="ARBA00023186"/>
    </source>
</evidence>
<dbReference type="GO" id="GO:0006779">
    <property type="term" value="P:porphyrin-containing compound biosynthetic process"/>
    <property type="evidence" value="ECO:0007669"/>
    <property type="project" value="InterPro"/>
</dbReference>
<dbReference type="GeneID" id="85014420"/>
<evidence type="ECO:0000259" key="10">
    <source>
        <dbReference type="PROSITE" id="PS51918"/>
    </source>
</evidence>
<dbReference type="RefSeq" id="WP_183683319.1">
    <property type="nucleotide sequence ID" value="NZ_JACHHH010000003.1"/>
</dbReference>
<dbReference type="PANTHER" id="PTHR13932">
    <property type="entry name" value="COPROPORPHYRINIGEN III OXIDASE"/>
    <property type="match status" value="1"/>
</dbReference>
<keyword evidence="3 9" id="KW-0349">Heme</keyword>